<name>A0A1M5AT78_9SPHI</name>
<gene>
    <name evidence="2" type="ORF">SAMN04488522_102878</name>
</gene>
<dbReference type="STRING" id="288992.SAMN04488522_102878"/>
<evidence type="ECO:0000256" key="1">
    <source>
        <dbReference type="SAM" id="Phobius"/>
    </source>
</evidence>
<evidence type="ECO:0000313" key="3">
    <source>
        <dbReference type="Proteomes" id="UP000184287"/>
    </source>
</evidence>
<dbReference type="OrthoDB" id="668966at2"/>
<keyword evidence="1" id="KW-1133">Transmembrane helix</keyword>
<reference evidence="3" key="1">
    <citation type="submission" date="2016-11" db="EMBL/GenBank/DDBJ databases">
        <authorList>
            <person name="Varghese N."/>
            <person name="Submissions S."/>
        </authorList>
    </citation>
    <scope>NUCLEOTIDE SEQUENCE [LARGE SCALE GENOMIC DNA]</scope>
    <source>
        <strain evidence="3">DSM 16990</strain>
    </source>
</reference>
<dbReference type="RefSeq" id="WP_143166765.1">
    <property type="nucleotide sequence ID" value="NZ_FQUQ01000002.1"/>
</dbReference>
<keyword evidence="3" id="KW-1185">Reference proteome</keyword>
<feature type="transmembrane region" description="Helical" evidence="1">
    <location>
        <begin position="97"/>
        <end position="119"/>
    </location>
</feature>
<dbReference type="Proteomes" id="UP000184287">
    <property type="component" value="Unassembled WGS sequence"/>
</dbReference>
<dbReference type="EMBL" id="FQUQ01000002">
    <property type="protein sequence ID" value="SHF33433.1"/>
    <property type="molecule type" value="Genomic_DNA"/>
</dbReference>
<evidence type="ECO:0000313" key="2">
    <source>
        <dbReference type="EMBL" id="SHF33433.1"/>
    </source>
</evidence>
<protein>
    <submittedName>
        <fullName evidence="2">Uncharacterized protein</fullName>
    </submittedName>
</protein>
<accession>A0A1M5AT78</accession>
<proteinExistence type="predicted"/>
<dbReference type="AlphaFoldDB" id="A0A1M5AT78"/>
<keyword evidence="1" id="KW-0812">Transmembrane</keyword>
<sequence length="125" mass="14245">MIRVNRNHLYLKTLPVSSILCPLCGASGKMEMAFYQVQIETDNIHNTRKITASVSCSNCNKDIPNIRWNNGLDEFYRTEKKQIKVITSFKIGTKGKVLLWIAGIFFGAIFILLAVLYIYGHMKSK</sequence>
<keyword evidence="1" id="KW-0472">Membrane</keyword>
<organism evidence="2 3">
    <name type="scientific">Pedobacter caeni</name>
    <dbReference type="NCBI Taxonomy" id="288992"/>
    <lineage>
        <taxon>Bacteria</taxon>
        <taxon>Pseudomonadati</taxon>
        <taxon>Bacteroidota</taxon>
        <taxon>Sphingobacteriia</taxon>
        <taxon>Sphingobacteriales</taxon>
        <taxon>Sphingobacteriaceae</taxon>
        <taxon>Pedobacter</taxon>
    </lineage>
</organism>